<dbReference type="InterPro" id="IPR000352">
    <property type="entry name" value="Pep_chain_release_fac_I"/>
</dbReference>
<dbReference type="PANTHER" id="PTHR43116">
    <property type="entry name" value="PEPTIDE CHAIN RELEASE FACTOR 2"/>
    <property type="match status" value="1"/>
</dbReference>
<dbReference type="Pfam" id="PF00472">
    <property type="entry name" value="RF-1"/>
    <property type="match status" value="1"/>
</dbReference>
<feature type="domain" description="Prokaryotic-type class I peptide chain release factors" evidence="2">
    <location>
        <begin position="119"/>
        <end position="135"/>
    </location>
</feature>
<keyword evidence="4" id="KW-1185">Reference proteome</keyword>
<proteinExistence type="inferred from homology"/>
<dbReference type="Gene3D" id="3.30.160.20">
    <property type="match status" value="1"/>
</dbReference>
<evidence type="ECO:0000259" key="2">
    <source>
        <dbReference type="PROSITE" id="PS00745"/>
    </source>
</evidence>
<evidence type="ECO:0000313" key="4">
    <source>
        <dbReference type="Proteomes" id="UP001500582"/>
    </source>
</evidence>
<dbReference type="Proteomes" id="UP001500582">
    <property type="component" value="Unassembled WGS sequence"/>
</dbReference>
<protein>
    <submittedName>
        <fullName evidence="3">Peptide chain release factor H</fullName>
    </submittedName>
</protein>
<gene>
    <name evidence="3" type="primary">prfH</name>
    <name evidence="3" type="ORF">GCM10023149_05580</name>
</gene>
<dbReference type="NCBIfam" id="TIGR03072">
    <property type="entry name" value="release_prfH"/>
    <property type="match status" value="1"/>
</dbReference>
<name>A0ABP8FTS0_9SPHI</name>
<sequence>MKKMMIQITAGKGPAECCRVVACVQNLMLKQAKQQGIGLKILENNAAELNGTLLSATMMAQGDNLDAFVKEWAGTIQWIAQSPYRKFHKRKNWFVGVGCFDVQQLMQWNPKDVKLETCRSSGPGGQNVNKVETAVRGTHLPSGLQVMAMDTRSQLENKKLCLVRLEAKVMVWQTAQIMEQQQNQWEQHHSLERGNPVKAIKASLF</sequence>
<accession>A0ABP8FTS0</accession>
<comment type="caution">
    <text evidence="3">The sequence shown here is derived from an EMBL/GenBank/DDBJ whole genome shotgun (WGS) entry which is preliminary data.</text>
</comment>
<evidence type="ECO:0000313" key="3">
    <source>
        <dbReference type="EMBL" id="GAA4310777.1"/>
    </source>
</evidence>
<dbReference type="PROSITE" id="PS00745">
    <property type="entry name" value="RF_PROK_I"/>
    <property type="match status" value="1"/>
</dbReference>
<dbReference type="Gene3D" id="3.30.70.1660">
    <property type="match status" value="1"/>
</dbReference>
<dbReference type="EMBL" id="BAABFT010000001">
    <property type="protein sequence ID" value="GAA4310777.1"/>
    <property type="molecule type" value="Genomic_DNA"/>
</dbReference>
<dbReference type="PANTHER" id="PTHR43116:SF3">
    <property type="entry name" value="CLASS I PEPTIDE CHAIN RELEASE FACTOR"/>
    <property type="match status" value="1"/>
</dbReference>
<organism evidence="3 4">
    <name type="scientific">Mucilaginibacter gynuensis</name>
    <dbReference type="NCBI Taxonomy" id="1302236"/>
    <lineage>
        <taxon>Bacteria</taxon>
        <taxon>Pseudomonadati</taxon>
        <taxon>Bacteroidota</taxon>
        <taxon>Sphingobacteriia</taxon>
        <taxon>Sphingobacteriales</taxon>
        <taxon>Sphingobacteriaceae</taxon>
        <taxon>Mucilaginibacter</taxon>
    </lineage>
</organism>
<comment type="similarity">
    <text evidence="1">Belongs to the prokaryotic/mitochondrial release factor family.</text>
</comment>
<dbReference type="InterPro" id="IPR045853">
    <property type="entry name" value="Pep_chain_release_fac_I_sf"/>
</dbReference>
<reference evidence="4" key="1">
    <citation type="journal article" date="2019" name="Int. J. Syst. Evol. Microbiol.">
        <title>The Global Catalogue of Microorganisms (GCM) 10K type strain sequencing project: providing services to taxonomists for standard genome sequencing and annotation.</title>
        <authorList>
            <consortium name="The Broad Institute Genomics Platform"/>
            <consortium name="The Broad Institute Genome Sequencing Center for Infectious Disease"/>
            <person name="Wu L."/>
            <person name="Ma J."/>
        </authorList>
    </citation>
    <scope>NUCLEOTIDE SEQUENCE [LARGE SCALE GENOMIC DNA]</scope>
    <source>
        <strain evidence="4">JCM 17705</strain>
    </source>
</reference>
<dbReference type="InterPro" id="IPR017509">
    <property type="entry name" value="PrfH"/>
</dbReference>
<evidence type="ECO:0000256" key="1">
    <source>
        <dbReference type="ARBA" id="ARBA00010835"/>
    </source>
</evidence>
<dbReference type="SUPFAM" id="SSF75620">
    <property type="entry name" value="Release factor"/>
    <property type="match status" value="1"/>
</dbReference>